<gene>
    <name evidence="2" type="ORF">Loa_01432</name>
</gene>
<dbReference type="STRING" id="1268635.Loa_01432"/>
<keyword evidence="1" id="KW-1133">Transmembrane helix</keyword>
<feature type="transmembrane region" description="Helical" evidence="1">
    <location>
        <begin position="6"/>
        <end position="26"/>
    </location>
</feature>
<dbReference type="Proteomes" id="UP000018838">
    <property type="component" value="Chromosome"/>
</dbReference>
<evidence type="ECO:0000256" key="1">
    <source>
        <dbReference type="SAM" id="Phobius"/>
    </source>
</evidence>
<dbReference type="KEGG" id="lok:Loa_01432"/>
<sequence>MPVLFLLMEFFYVHQLMQFLFFALCLETERKKTDK</sequence>
<proteinExistence type="predicted"/>
<evidence type="ECO:0000313" key="3">
    <source>
        <dbReference type="Proteomes" id="UP000018838"/>
    </source>
</evidence>
<name>W0BAV5_9GAMM</name>
<keyword evidence="1" id="KW-0472">Membrane</keyword>
<dbReference type="PATRIC" id="fig|1268635.3.peg.1454"/>
<dbReference type="HOGENOM" id="CLU_3365642_0_0_6"/>
<accession>W0BAV5</accession>
<evidence type="ECO:0000313" key="2">
    <source>
        <dbReference type="EMBL" id="AHE66985.1"/>
    </source>
</evidence>
<protein>
    <submittedName>
        <fullName evidence="2">Uncharacterized protein</fullName>
    </submittedName>
</protein>
<reference evidence="2 3" key="1">
    <citation type="journal article" date="2013" name="Int. J. Med. Microbiol.">
        <title>Legionella oakridgensis ATCC 33761 genome sequence and phenotypic characterization reveals its replication capacity in amoebae.</title>
        <authorList>
            <person name="Brzuszkiewicz E."/>
            <person name="Schulz T."/>
            <person name="Rydzewski K."/>
            <person name="Daniel R."/>
            <person name="Gillmaier N."/>
            <person name="Dittmann C."/>
            <person name="Holland G."/>
            <person name="Schunder E."/>
            <person name="Lautner M."/>
            <person name="Eisenreich W."/>
            <person name="Luck C."/>
            <person name="Heuner K."/>
        </authorList>
    </citation>
    <scope>NUCLEOTIDE SEQUENCE [LARGE SCALE GENOMIC DNA]</scope>
    <source>
        <strain>OR-10</strain>
        <strain evidence="3">ATCC 33761</strain>
    </source>
</reference>
<keyword evidence="1" id="KW-0812">Transmembrane</keyword>
<organism evidence="2 3">
    <name type="scientific">Legionella oakridgensis ATCC 33761 = DSM 21215</name>
    <dbReference type="NCBI Taxonomy" id="1268635"/>
    <lineage>
        <taxon>Bacteria</taxon>
        <taxon>Pseudomonadati</taxon>
        <taxon>Pseudomonadota</taxon>
        <taxon>Gammaproteobacteria</taxon>
        <taxon>Legionellales</taxon>
        <taxon>Legionellaceae</taxon>
        <taxon>Legionella</taxon>
    </lineage>
</organism>
<dbReference type="EMBL" id="CP004006">
    <property type="protein sequence ID" value="AHE66985.1"/>
    <property type="molecule type" value="Genomic_DNA"/>
</dbReference>
<keyword evidence="3" id="KW-1185">Reference proteome</keyword>
<dbReference type="AlphaFoldDB" id="W0BAV5"/>